<dbReference type="Proteomes" id="UP001154282">
    <property type="component" value="Unassembled WGS sequence"/>
</dbReference>
<dbReference type="EMBL" id="CAMGYJ010000002">
    <property type="protein sequence ID" value="CAI0378110.1"/>
    <property type="molecule type" value="Genomic_DNA"/>
</dbReference>
<accession>A0AAV0H1A9</accession>
<evidence type="ECO:0000313" key="2">
    <source>
        <dbReference type="Proteomes" id="UP001154282"/>
    </source>
</evidence>
<proteinExistence type="predicted"/>
<feature type="non-terminal residue" evidence="1">
    <location>
        <position position="64"/>
    </location>
</feature>
<gene>
    <name evidence="1" type="ORF">LITE_LOCUS1751</name>
</gene>
<name>A0AAV0H1A9_9ROSI</name>
<dbReference type="AlphaFoldDB" id="A0AAV0H1A9"/>
<organism evidence="1 2">
    <name type="scientific">Linum tenue</name>
    <dbReference type="NCBI Taxonomy" id="586396"/>
    <lineage>
        <taxon>Eukaryota</taxon>
        <taxon>Viridiplantae</taxon>
        <taxon>Streptophyta</taxon>
        <taxon>Embryophyta</taxon>
        <taxon>Tracheophyta</taxon>
        <taxon>Spermatophyta</taxon>
        <taxon>Magnoliopsida</taxon>
        <taxon>eudicotyledons</taxon>
        <taxon>Gunneridae</taxon>
        <taxon>Pentapetalae</taxon>
        <taxon>rosids</taxon>
        <taxon>fabids</taxon>
        <taxon>Malpighiales</taxon>
        <taxon>Linaceae</taxon>
        <taxon>Linum</taxon>
    </lineage>
</organism>
<reference evidence="1" key="1">
    <citation type="submission" date="2022-08" db="EMBL/GenBank/DDBJ databases">
        <authorList>
            <person name="Gutierrez-Valencia J."/>
        </authorList>
    </citation>
    <scope>NUCLEOTIDE SEQUENCE</scope>
</reference>
<protein>
    <submittedName>
        <fullName evidence="1">Uncharacterized protein</fullName>
    </submittedName>
</protein>
<comment type="caution">
    <text evidence="1">The sequence shown here is derived from an EMBL/GenBank/DDBJ whole genome shotgun (WGS) entry which is preliminary data.</text>
</comment>
<sequence>MFPRLSSQLLLGLGILLQPNDYSKILGASSLLLVFSYEEVHLLGWSAIRVSLDPAIVLCCHFYA</sequence>
<evidence type="ECO:0000313" key="1">
    <source>
        <dbReference type="EMBL" id="CAI0378110.1"/>
    </source>
</evidence>
<keyword evidence="2" id="KW-1185">Reference proteome</keyword>